<organism evidence="2 3">
    <name type="scientific">Lutibacter oricola</name>
    <dbReference type="NCBI Taxonomy" id="762486"/>
    <lineage>
        <taxon>Bacteria</taxon>
        <taxon>Pseudomonadati</taxon>
        <taxon>Bacteroidota</taxon>
        <taxon>Flavobacteriia</taxon>
        <taxon>Flavobacteriales</taxon>
        <taxon>Flavobacteriaceae</taxon>
        <taxon>Lutibacter</taxon>
    </lineage>
</organism>
<keyword evidence="1" id="KW-1133">Transmembrane helix</keyword>
<sequence>MKKSNIFLIIGILLLVVISPALFTQLEWLISFDTDSGAIGDTIGGITAPFINILGAFLIYISFQEQVKANQQQIENQTIDRFRNDYEEIKRENYKVGFNKEELHNEITELVFESPIDMYARDLELRKEGNITFEYQFKYVLYLIKYFIDEVEESNLNTKNKKLFIKKIYQFYFARIEYHLEQSIEHGEEYKYDALFIQLAEKISELFKEKRNKYNIKDSGSYEEKTV</sequence>
<dbReference type="AlphaFoldDB" id="A0A1H3H0T3"/>
<evidence type="ECO:0000313" key="2">
    <source>
        <dbReference type="EMBL" id="SDY08528.1"/>
    </source>
</evidence>
<evidence type="ECO:0000256" key="1">
    <source>
        <dbReference type="SAM" id="Phobius"/>
    </source>
</evidence>
<protein>
    <recommendedName>
        <fullName evidence="4">Phage abortive infection protein</fullName>
    </recommendedName>
</protein>
<dbReference type="RefSeq" id="WP_090126546.1">
    <property type="nucleotide sequence ID" value="NZ_FNNJ01000021.1"/>
</dbReference>
<gene>
    <name evidence="2" type="ORF">SAMN05444411_1216</name>
</gene>
<proteinExistence type="predicted"/>
<evidence type="ECO:0008006" key="4">
    <source>
        <dbReference type="Google" id="ProtNLM"/>
    </source>
</evidence>
<accession>A0A1H3H0T3</accession>
<dbReference type="EMBL" id="FNNJ01000021">
    <property type="protein sequence ID" value="SDY08528.1"/>
    <property type="molecule type" value="Genomic_DNA"/>
</dbReference>
<keyword evidence="3" id="KW-1185">Reference proteome</keyword>
<dbReference type="Proteomes" id="UP000199595">
    <property type="component" value="Unassembled WGS sequence"/>
</dbReference>
<name>A0A1H3H0T3_9FLAO</name>
<keyword evidence="1" id="KW-0472">Membrane</keyword>
<feature type="transmembrane region" description="Helical" evidence="1">
    <location>
        <begin position="42"/>
        <end position="63"/>
    </location>
</feature>
<reference evidence="2 3" key="1">
    <citation type="submission" date="2016-10" db="EMBL/GenBank/DDBJ databases">
        <authorList>
            <person name="de Groot N.N."/>
        </authorList>
    </citation>
    <scope>NUCLEOTIDE SEQUENCE [LARGE SCALE GENOMIC DNA]</scope>
    <source>
        <strain evidence="2 3">DSM 24956</strain>
    </source>
</reference>
<evidence type="ECO:0000313" key="3">
    <source>
        <dbReference type="Proteomes" id="UP000199595"/>
    </source>
</evidence>
<keyword evidence="1" id="KW-0812">Transmembrane</keyword>
<dbReference type="STRING" id="762486.SAMN05444411_1216"/>